<reference evidence="2" key="1">
    <citation type="journal article" date="2014" name="Int. J. Syst. Evol. Microbiol.">
        <title>Complete genome sequence of Corynebacterium casei LMG S-19264T (=DSM 44701T), isolated from a smear-ripened cheese.</title>
        <authorList>
            <consortium name="US DOE Joint Genome Institute (JGI-PGF)"/>
            <person name="Walter F."/>
            <person name="Albersmeier A."/>
            <person name="Kalinowski J."/>
            <person name="Ruckert C."/>
        </authorList>
    </citation>
    <scope>NUCLEOTIDE SEQUENCE</scope>
    <source>
        <strain evidence="2">KCTC 32296</strain>
    </source>
</reference>
<evidence type="ECO:0000313" key="2">
    <source>
        <dbReference type="EMBL" id="GGZ45460.1"/>
    </source>
</evidence>
<evidence type="ECO:0008006" key="4">
    <source>
        <dbReference type="Google" id="ProtNLM"/>
    </source>
</evidence>
<proteinExistence type="predicted"/>
<keyword evidence="1" id="KW-0472">Membrane</keyword>
<sequence length="144" mass="16447">MDTEIGALEGFIKEFCAIKKLPSQTDDLFESLEIYGDDADEFIVDFGQRFGVDVSEYRWYFHTGEEISFNPGAWFFKPPNKRVSYIPISFQTLQAAIAKRMWPIAYPPHELPKVRWDIRITQAITLILIAIPIVGFVIAATTSP</sequence>
<dbReference type="Proteomes" id="UP000662572">
    <property type="component" value="Unassembled WGS sequence"/>
</dbReference>
<keyword evidence="3" id="KW-1185">Reference proteome</keyword>
<comment type="caution">
    <text evidence="2">The sequence shown here is derived from an EMBL/GenBank/DDBJ whole genome shotgun (WGS) entry which is preliminary data.</text>
</comment>
<reference evidence="2" key="2">
    <citation type="submission" date="2020-09" db="EMBL/GenBank/DDBJ databases">
        <authorList>
            <person name="Sun Q."/>
            <person name="Kim S."/>
        </authorList>
    </citation>
    <scope>NUCLEOTIDE SEQUENCE</scope>
    <source>
        <strain evidence="2">KCTC 32296</strain>
    </source>
</reference>
<evidence type="ECO:0000256" key="1">
    <source>
        <dbReference type="SAM" id="Phobius"/>
    </source>
</evidence>
<dbReference type="RefSeq" id="WP_189489117.1">
    <property type="nucleotide sequence ID" value="NZ_BMZB01000009.1"/>
</dbReference>
<dbReference type="AlphaFoldDB" id="A0A918UZ58"/>
<accession>A0A918UZ58</accession>
<organism evidence="2 3">
    <name type="scientific">Asticcacaulis endophyticus</name>
    <dbReference type="NCBI Taxonomy" id="1395890"/>
    <lineage>
        <taxon>Bacteria</taxon>
        <taxon>Pseudomonadati</taxon>
        <taxon>Pseudomonadota</taxon>
        <taxon>Alphaproteobacteria</taxon>
        <taxon>Caulobacterales</taxon>
        <taxon>Caulobacteraceae</taxon>
        <taxon>Asticcacaulis</taxon>
    </lineage>
</organism>
<evidence type="ECO:0000313" key="3">
    <source>
        <dbReference type="Proteomes" id="UP000662572"/>
    </source>
</evidence>
<name>A0A918UZ58_9CAUL</name>
<keyword evidence="1" id="KW-0812">Transmembrane</keyword>
<gene>
    <name evidence="2" type="ORF">GCM10011273_35210</name>
</gene>
<feature type="transmembrane region" description="Helical" evidence="1">
    <location>
        <begin position="123"/>
        <end position="142"/>
    </location>
</feature>
<dbReference type="EMBL" id="BMZB01000009">
    <property type="protein sequence ID" value="GGZ45460.1"/>
    <property type="molecule type" value="Genomic_DNA"/>
</dbReference>
<protein>
    <recommendedName>
        <fullName evidence="4">DUF1493 family protein</fullName>
    </recommendedName>
</protein>
<keyword evidence="1" id="KW-1133">Transmembrane helix</keyword>